<dbReference type="GO" id="GO:0005886">
    <property type="term" value="C:plasma membrane"/>
    <property type="evidence" value="ECO:0007669"/>
    <property type="project" value="UniProtKB-SubCell"/>
</dbReference>
<dbReference type="PANTHER" id="PTHR43776:SF7">
    <property type="entry name" value="D,D-DIPEPTIDE TRANSPORT ATP-BINDING PROTEIN DDPF-RELATED"/>
    <property type="match status" value="1"/>
</dbReference>
<evidence type="ECO:0000256" key="5">
    <source>
        <dbReference type="ARBA" id="ARBA00022840"/>
    </source>
</evidence>
<evidence type="ECO:0000256" key="1">
    <source>
        <dbReference type="ARBA" id="ARBA00004417"/>
    </source>
</evidence>
<evidence type="ECO:0000313" key="8">
    <source>
        <dbReference type="Proteomes" id="UP000249185"/>
    </source>
</evidence>
<dbReference type="GO" id="GO:0015833">
    <property type="term" value="P:peptide transport"/>
    <property type="evidence" value="ECO:0007669"/>
    <property type="project" value="InterPro"/>
</dbReference>
<dbReference type="InterPro" id="IPR003439">
    <property type="entry name" value="ABC_transporter-like_ATP-bd"/>
</dbReference>
<evidence type="ECO:0000313" key="7">
    <source>
        <dbReference type="EMBL" id="PZQ48216.1"/>
    </source>
</evidence>
<dbReference type="SMART" id="SM00382">
    <property type="entry name" value="AAA"/>
    <property type="match status" value="2"/>
</dbReference>
<dbReference type="GO" id="GO:0005524">
    <property type="term" value="F:ATP binding"/>
    <property type="evidence" value="ECO:0007669"/>
    <property type="project" value="UniProtKB-KW"/>
</dbReference>
<dbReference type="InterPro" id="IPR013563">
    <property type="entry name" value="Oligopep_ABC_C"/>
</dbReference>
<evidence type="ECO:0000256" key="4">
    <source>
        <dbReference type="ARBA" id="ARBA00022741"/>
    </source>
</evidence>
<comment type="caution">
    <text evidence="7">The sequence shown here is derived from an EMBL/GenBank/DDBJ whole genome shotgun (WGS) entry which is preliminary data.</text>
</comment>
<dbReference type="InterPro" id="IPR050319">
    <property type="entry name" value="ABC_transp_ATP-bind"/>
</dbReference>
<dbReference type="Gene3D" id="3.40.50.300">
    <property type="entry name" value="P-loop containing nucleotide triphosphate hydrolases"/>
    <property type="match status" value="2"/>
</dbReference>
<dbReference type="AlphaFoldDB" id="A0A2W5N477"/>
<accession>A0A2W5N477</accession>
<gene>
    <name evidence="7" type="ORF">DI556_15465</name>
</gene>
<name>A0A2W5N477_RHOSU</name>
<dbReference type="Pfam" id="PF00005">
    <property type="entry name" value="ABC_tran"/>
    <property type="match status" value="2"/>
</dbReference>
<dbReference type="FunFam" id="3.40.50.300:FF:000016">
    <property type="entry name" value="Oligopeptide ABC transporter ATP-binding component"/>
    <property type="match status" value="2"/>
</dbReference>
<dbReference type="Proteomes" id="UP000249185">
    <property type="component" value="Unassembled WGS sequence"/>
</dbReference>
<dbReference type="CDD" id="cd03257">
    <property type="entry name" value="ABC_NikE_OppD_transporters"/>
    <property type="match status" value="2"/>
</dbReference>
<feature type="domain" description="ABC transporter" evidence="6">
    <location>
        <begin position="9"/>
        <end position="257"/>
    </location>
</feature>
<evidence type="ECO:0000256" key="2">
    <source>
        <dbReference type="ARBA" id="ARBA00005417"/>
    </source>
</evidence>
<dbReference type="Pfam" id="PF08352">
    <property type="entry name" value="oligo_HPY"/>
    <property type="match status" value="1"/>
</dbReference>
<keyword evidence="3" id="KW-0813">Transport</keyword>
<feature type="domain" description="ABC transporter" evidence="6">
    <location>
        <begin position="281"/>
        <end position="533"/>
    </location>
</feature>
<organism evidence="7 8">
    <name type="scientific">Rhodovulum sulfidophilum</name>
    <name type="common">Rhodobacter sulfidophilus</name>
    <dbReference type="NCBI Taxonomy" id="35806"/>
    <lineage>
        <taxon>Bacteria</taxon>
        <taxon>Pseudomonadati</taxon>
        <taxon>Pseudomonadota</taxon>
        <taxon>Alphaproteobacteria</taxon>
        <taxon>Rhodobacterales</taxon>
        <taxon>Paracoccaceae</taxon>
        <taxon>Rhodovulum</taxon>
    </lineage>
</organism>
<dbReference type="GO" id="GO:0055085">
    <property type="term" value="P:transmembrane transport"/>
    <property type="evidence" value="ECO:0007669"/>
    <property type="project" value="UniProtKB-ARBA"/>
</dbReference>
<dbReference type="PANTHER" id="PTHR43776">
    <property type="entry name" value="TRANSPORT ATP-BINDING PROTEIN"/>
    <property type="match status" value="1"/>
</dbReference>
<dbReference type="NCBIfam" id="NF007739">
    <property type="entry name" value="PRK10419.1"/>
    <property type="match status" value="2"/>
</dbReference>
<evidence type="ECO:0000259" key="6">
    <source>
        <dbReference type="PROSITE" id="PS50893"/>
    </source>
</evidence>
<proteinExistence type="inferred from homology"/>
<dbReference type="SUPFAM" id="SSF52540">
    <property type="entry name" value="P-loop containing nucleoside triphosphate hydrolases"/>
    <property type="match status" value="2"/>
</dbReference>
<dbReference type="InterPro" id="IPR017871">
    <property type="entry name" value="ABC_transporter-like_CS"/>
</dbReference>
<sequence length="545" mass="59405">MANAPLLEVRNLNIEFPTRRGSVKAVDGVGWTIRQGETLAILGESGSGKSVSSSAVMDLIDTPPAVISSGEILLRGVDLLRMPTRERQKVNGRTISMIFQDPLAALNPVYPIGWQIAETMRVHGVDPETAHRRVVELLERVGIDDPERRARDYPHQFSGGQRQRIMIASAIALKPDLLIADEPTSALDVTVEAQVLDLLKEIQAESGMGMVIITHNLGVVERVADRVVVMQAGRIVESGAVAEVMAAPSHPYTRKLLDSLPGRHGFATPEPVTTAASAPLLDVAHVSKVYFGRPRLLSKRPVEQLRAVDDASFTLSRGETLGIVGESGSGKSTLARMLLGLDAPTEGRIAFEGRNLTGLSPAETFDIRRRMQFVFQDPTASLNPRMTIRQIISEPWAIHHGVLPRELWRARVAELLGKVGLKPEHADRHPHQFSGGQRQRVAIARSLALNPDLIVCDEAVSALDVSIQAQVIDLLKDLRRDLGLAYVFIAHDLALVRDFATSVIVMYRGRIVEQGPVEEVYGDPKHDYTRRLLAASGGALGGEAA</sequence>
<reference evidence="7 8" key="1">
    <citation type="submission" date="2017-08" db="EMBL/GenBank/DDBJ databases">
        <title>Infants hospitalized years apart are colonized by the same room-sourced microbial strains.</title>
        <authorList>
            <person name="Brooks B."/>
            <person name="Olm M.R."/>
            <person name="Firek B.A."/>
            <person name="Baker R."/>
            <person name="Thomas B.C."/>
            <person name="Morowitz M.J."/>
            <person name="Banfield J.F."/>
        </authorList>
    </citation>
    <scope>NUCLEOTIDE SEQUENCE [LARGE SCALE GENOMIC DNA]</scope>
    <source>
        <strain evidence="7">S2_005_002_R2_34</strain>
    </source>
</reference>
<evidence type="ECO:0000256" key="3">
    <source>
        <dbReference type="ARBA" id="ARBA00022448"/>
    </source>
</evidence>
<dbReference type="PROSITE" id="PS50893">
    <property type="entry name" value="ABC_TRANSPORTER_2"/>
    <property type="match status" value="2"/>
</dbReference>
<comment type="subcellular location">
    <subcellularLocation>
        <location evidence="1">Cell inner membrane</location>
        <topology evidence="1">Peripheral membrane protein</topology>
    </subcellularLocation>
</comment>
<dbReference type="EMBL" id="QFPW01000013">
    <property type="protein sequence ID" value="PZQ48216.1"/>
    <property type="molecule type" value="Genomic_DNA"/>
</dbReference>
<dbReference type="NCBIfam" id="NF008453">
    <property type="entry name" value="PRK11308.1"/>
    <property type="match status" value="2"/>
</dbReference>
<keyword evidence="5 7" id="KW-0067">ATP-binding</keyword>
<dbReference type="InterPro" id="IPR003593">
    <property type="entry name" value="AAA+_ATPase"/>
</dbReference>
<dbReference type="GO" id="GO:0016887">
    <property type="term" value="F:ATP hydrolysis activity"/>
    <property type="evidence" value="ECO:0007669"/>
    <property type="project" value="InterPro"/>
</dbReference>
<dbReference type="InterPro" id="IPR027417">
    <property type="entry name" value="P-loop_NTPase"/>
</dbReference>
<keyword evidence="4" id="KW-0547">Nucleotide-binding</keyword>
<dbReference type="PROSITE" id="PS00211">
    <property type="entry name" value="ABC_TRANSPORTER_1"/>
    <property type="match status" value="2"/>
</dbReference>
<comment type="similarity">
    <text evidence="2">Belongs to the ABC transporter superfamily.</text>
</comment>
<protein>
    <submittedName>
        <fullName evidence="7">ABC transporter ATP-binding protein</fullName>
    </submittedName>
</protein>